<gene>
    <name evidence="1" type="ORF">SCLCIDRAFT_1215552</name>
</gene>
<organism evidence="1 2">
    <name type="scientific">Scleroderma citrinum Foug A</name>
    <dbReference type="NCBI Taxonomy" id="1036808"/>
    <lineage>
        <taxon>Eukaryota</taxon>
        <taxon>Fungi</taxon>
        <taxon>Dikarya</taxon>
        <taxon>Basidiomycota</taxon>
        <taxon>Agaricomycotina</taxon>
        <taxon>Agaricomycetes</taxon>
        <taxon>Agaricomycetidae</taxon>
        <taxon>Boletales</taxon>
        <taxon>Sclerodermatineae</taxon>
        <taxon>Sclerodermataceae</taxon>
        <taxon>Scleroderma</taxon>
    </lineage>
</organism>
<keyword evidence="2" id="KW-1185">Reference proteome</keyword>
<name>A0A0C3E1G5_9AGAM</name>
<dbReference type="AlphaFoldDB" id="A0A0C3E1G5"/>
<evidence type="ECO:0000313" key="1">
    <source>
        <dbReference type="EMBL" id="KIM61936.1"/>
    </source>
</evidence>
<sequence>MHNDSQICSSGYYDHGHMMVNSSCVPLGTSGGGHLVLFYGHFWGSRCRMRVGLLRD</sequence>
<proteinExistence type="predicted"/>
<dbReference type="Proteomes" id="UP000053989">
    <property type="component" value="Unassembled WGS sequence"/>
</dbReference>
<reference evidence="2" key="2">
    <citation type="submission" date="2015-01" db="EMBL/GenBank/DDBJ databases">
        <title>Evolutionary Origins and Diversification of the Mycorrhizal Mutualists.</title>
        <authorList>
            <consortium name="DOE Joint Genome Institute"/>
            <consortium name="Mycorrhizal Genomics Consortium"/>
            <person name="Kohler A."/>
            <person name="Kuo A."/>
            <person name="Nagy L.G."/>
            <person name="Floudas D."/>
            <person name="Copeland A."/>
            <person name="Barry K.W."/>
            <person name="Cichocki N."/>
            <person name="Veneault-Fourrey C."/>
            <person name="LaButti K."/>
            <person name="Lindquist E.A."/>
            <person name="Lipzen A."/>
            <person name="Lundell T."/>
            <person name="Morin E."/>
            <person name="Murat C."/>
            <person name="Riley R."/>
            <person name="Ohm R."/>
            <person name="Sun H."/>
            <person name="Tunlid A."/>
            <person name="Henrissat B."/>
            <person name="Grigoriev I.V."/>
            <person name="Hibbett D.S."/>
            <person name="Martin F."/>
        </authorList>
    </citation>
    <scope>NUCLEOTIDE SEQUENCE [LARGE SCALE GENOMIC DNA]</scope>
    <source>
        <strain evidence="2">Foug A</strain>
    </source>
</reference>
<evidence type="ECO:0000313" key="2">
    <source>
        <dbReference type="Proteomes" id="UP000053989"/>
    </source>
</evidence>
<dbReference type="InParanoid" id="A0A0C3E1G5"/>
<dbReference type="EMBL" id="KN822046">
    <property type="protein sequence ID" value="KIM61936.1"/>
    <property type="molecule type" value="Genomic_DNA"/>
</dbReference>
<accession>A0A0C3E1G5</accession>
<dbReference type="HOGENOM" id="CLU_3015535_0_0_1"/>
<reference evidence="1 2" key="1">
    <citation type="submission" date="2014-04" db="EMBL/GenBank/DDBJ databases">
        <authorList>
            <consortium name="DOE Joint Genome Institute"/>
            <person name="Kuo A."/>
            <person name="Kohler A."/>
            <person name="Nagy L.G."/>
            <person name="Floudas D."/>
            <person name="Copeland A."/>
            <person name="Barry K.W."/>
            <person name="Cichocki N."/>
            <person name="Veneault-Fourrey C."/>
            <person name="LaButti K."/>
            <person name="Lindquist E.A."/>
            <person name="Lipzen A."/>
            <person name="Lundell T."/>
            <person name="Morin E."/>
            <person name="Murat C."/>
            <person name="Sun H."/>
            <person name="Tunlid A."/>
            <person name="Henrissat B."/>
            <person name="Grigoriev I.V."/>
            <person name="Hibbett D.S."/>
            <person name="Martin F."/>
            <person name="Nordberg H.P."/>
            <person name="Cantor M.N."/>
            <person name="Hua S.X."/>
        </authorList>
    </citation>
    <scope>NUCLEOTIDE SEQUENCE [LARGE SCALE GENOMIC DNA]</scope>
    <source>
        <strain evidence="1 2">Foug A</strain>
    </source>
</reference>
<protein>
    <submittedName>
        <fullName evidence="1">Uncharacterized protein</fullName>
    </submittedName>
</protein>